<accession>A0A518ETV6</accession>
<keyword evidence="2" id="KW-1185">Reference proteome</keyword>
<dbReference type="InterPro" id="IPR036249">
    <property type="entry name" value="Thioredoxin-like_sf"/>
</dbReference>
<evidence type="ECO:0008006" key="3">
    <source>
        <dbReference type="Google" id="ProtNLM"/>
    </source>
</evidence>
<organism evidence="1 2">
    <name type="scientific">Saltatorellus ferox</name>
    <dbReference type="NCBI Taxonomy" id="2528018"/>
    <lineage>
        <taxon>Bacteria</taxon>
        <taxon>Pseudomonadati</taxon>
        <taxon>Planctomycetota</taxon>
        <taxon>Planctomycetia</taxon>
        <taxon>Planctomycetia incertae sedis</taxon>
        <taxon>Saltatorellus</taxon>
    </lineage>
</organism>
<evidence type="ECO:0000313" key="1">
    <source>
        <dbReference type="EMBL" id="QDV07523.1"/>
    </source>
</evidence>
<dbReference type="RefSeq" id="WP_145198629.1">
    <property type="nucleotide sequence ID" value="NZ_CP036434.1"/>
</dbReference>
<proteinExistence type="predicted"/>
<gene>
    <name evidence="1" type="ORF">Poly30_30490</name>
</gene>
<reference evidence="1 2" key="1">
    <citation type="submission" date="2019-02" db="EMBL/GenBank/DDBJ databases">
        <title>Deep-cultivation of Planctomycetes and their phenomic and genomic characterization uncovers novel biology.</title>
        <authorList>
            <person name="Wiegand S."/>
            <person name="Jogler M."/>
            <person name="Boedeker C."/>
            <person name="Pinto D."/>
            <person name="Vollmers J."/>
            <person name="Rivas-Marin E."/>
            <person name="Kohn T."/>
            <person name="Peeters S.H."/>
            <person name="Heuer A."/>
            <person name="Rast P."/>
            <person name="Oberbeckmann S."/>
            <person name="Bunk B."/>
            <person name="Jeske O."/>
            <person name="Meyerdierks A."/>
            <person name="Storesund J.E."/>
            <person name="Kallscheuer N."/>
            <person name="Luecker S."/>
            <person name="Lage O.M."/>
            <person name="Pohl T."/>
            <person name="Merkel B.J."/>
            <person name="Hornburger P."/>
            <person name="Mueller R.-W."/>
            <person name="Bruemmer F."/>
            <person name="Labrenz M."/>
            <person name="Spormann A.M."/>
            <person name="Op den Camp H."/>
            <person name="Overmann J."/>
            <person name="Amann R."/>
            <person name="Jetten M.S.M."/>
            <person name="Mascher T."/>
            <person name="Medema M.H."/>
            <person name="Devos D.P."/>
            <person name="Kaster A.-K."/>
            <person name="Ovreas L."/>
            <person name="Rohde M."/>
            <person name="Galperin M.Y."/>
            <person name="Jogler C."/>
        </authorList>
    </citation>
    <scope>NUCLEOTIDE SEQUENCE [LARGE SCALE GENOMIC DNA]</scope>
    <source>
        <strain evidence="1 2">Poly30</strain>
    </source>
</reference>
<sequence length="386" mass="41252">MAKLEHERSPRWLALFGLGIATATLTLSPAKATPALAWQPDGEGAVDAPVPALAQAASELTRWAWGSASDVGELGDRVDALLTTAAAEPDLAVWEEARPAFALAEASLRLAGRERSGLAMAMRELGWSAPAEPLRVNAVRAELRMLEAVVNGTPPMMDAVADGSSPRCLAQARIQEIFAGAEHVALDAQNPLSRLRERTAARLAALGVGQPFPRFLARDAAGNEVRPSRLTGRVTVLRFWEEGSPASMLAHEDDSRLVRRFWDAPFALLGATHSQDRTGYLSLIESRAFAGSQLFDGPISTVLFDELAKAGDALTHGAGLSSPVGIFEAWSRPAAGSLFVIDESGVIRGRDLPFEELEGLVSSLIAERRARLRIQGEGRLISGSTR</sequence>
<dbReference type="Proteomes" id="UP000320390">
    <property type="component" value="Chromosome"/>
</dbReference>
<protein>
    <recommendedName>
        <fullName evidence="3">Thioredoxin domain-containing protein</fullName>
    </recommendedName>
</protein>
<dbReference type="OrthoDB" id="1069091at2"/>
<dbReference type="AlphaFoldDB" id="A0A518ETV6"/>
<dbReference type="SUPFAM" id="SSF52833">
    <property type="entry name" value="Thioredoxin-like"/>
    <property type="match status" value="1"/>
</dbReference>
<dbReference type="Gene3D" id="3.40.30.10">
    <property type="entry name" value="Glutaredoxin"/>
    <property type="match status" value="1"/>
</dbReference>
<dbReference type="EMBL" id="CP036434">
    <property type="protein sequence ID" value="QDV07523.1"/>
    <property type="molecule type" value="Genomic_DNA"/>
</dbReference>
<evidence type="ECO:0000313" key="2">
    <source>
        <dbReference type="Proteomes" id="UP000320390"/>
    </source>
</evidence>
<name>A0A518ETV6_9BACT</name>